<dbReference type="Pfam" id="PF16488">
    <property type="entry name" value="ArgoL2"/>
    <property type="match status" value="1"/>
</dbReference>
<dbReference type="AlphaFoldDB" id="A0A6A5YTX3"/>
<dbReference type="Gene3D" id="3.40.50.2300">
    <property type="match status" value="1"/>
</dbReference>
<dbReference type="Gene3D" id="2.170.260.10">
    <property type="entry name" value="paz domain"/>
    <property type="match status" value="1"/>
</dbReference>
<dbReference type="InterPro" id="IPR045246">
    <property type="entry name" value="Piwi_ago-like"/>
</dbReference>
<dbReference type="InterPro" id="IPR032472">
    <property type="entry name" value="ArgoL2"/>
</dbReference>
<organism evidence="5 6">
    <name type="scientific">Lophiotrema nucula</name>
    <dbReference type="NCBI Taxonomy" id="690887"/>
    <lineage>
        <taxon>Eukaryota</taxon>
        <taxon>Fungi</taxon>
        <taxon>Dikarya</taxon>
        <taxon>Ascomycota</taxon>
        <taxon>Pezizomycotina</taxon>
        <taxon>Dothideomycetes</taxon>
        <taxon>Pleosporomycetidae</taxon>
        <taxon>Pleosporales</taxon>
        <taxon>Lophiotremataceae</taxon>
        <taxon>Lophiotrema</taxon>
    </lineage>
</organism>
<dbReference type="CDD" id="cd04657">
    <property type="entry name" value="Piwi_ago-like"/>
    <property type="match status" value="1"/>
</dbReference>
<feature type="domain" description="Piwi" evidence="4">
    <location>
        <begin position="644"/>
        <end position="951"/>
    </location>
</feature>
<dbReference type="InterPro" id="IPR012337">
    <property type="entry name" value="RNaseH-like_sf"/>
</dbReference>
<feature type="compositionally biased region" description="Basic and acidic residues" evidence="2">
    <location>
        <begin position="1"/>
        <end position="17"/>
    </location>
</feature>
<reference evidence="5" key="1">
    <citation type="journal article" date="2020" name="Stud. Mycol.">
        <title>101 Dothideomycetes genomes: a test case for predicting lifestyles and emergence of pathogens.</title>
        <authorList>
            <person name="Haridas S."/>
            <person name="Albert R."/>
            <person name="Binder M."/>
            <person name="Bloem J."/>
            <person name="Labutti K."/>
            <person name="Salamov A."/>
            <person name="Andreopoulos B."/>
            <person name="Baker S."/>
            <person name="Barry K."/>
            <person name="Bills G."/>
            <person name="Bluhm B."/>
            <person name="Cannon C."/>
            <person name="Castanera R."/>
            <person name="Culley D."/>
            <person name="Daum C."/>
            <person name="Ezra D."/>
            <person name="Gonzalez J."/>
            <person name="Henrissat B."/>
            <person name="Kuo A."/>
            <person name="Liang C."/>
            <person name="Lipzen A."/>
            <person name="Lutzoni F."/>
            <person name="Magnuson J."/>
            <person name="Mondo S."/>
            <person name="Nolan M."/>
            <person name="Ohm R."/>
            <person name="Pangilinan J."/>
            <person name="Park H.-J."/>
            <person name="Ramirez L."/>
            <person name="Alfaro M."/>
            <person name="Sun H."/>
            <person name="Tritt A."/>
            <person name="Yoshinaga Y."/>
            <person name="Zwiers L.-H."/>
            <person name="Turgeon B."/>
            <person name="Goodwin S."/>
            <person name="Spatafora J."/>
            <person name="Crous P."/>
            <person name="Grigoriev I."/>
        </authorList>
    </citation>
    <scope>NUCLEOTIDE SEQUENCE</scope>
    <source>
        <strain evidence="5">CBS 627.86</strain>
    </source>
</reference>
<dbReference type="SMART" id="SM00949">
    <property type="entry name" value="PAZ"/>
    <property type="match status" value="1"/>
</dbReference>
<dbReference type="SMART" id="SM01163">
    <property type="entry name" value="DUF1785"/>
    <property type="match status" value="1"/>
</dbReference>
<dbReference type="EMBL" id="ML977337">
    <property type="protein sequence ID" value="KAF2110582.1"/>
    <property type="molecule type" value="Genomic_DNA"/>
</dbReference>
<dbReference type="InterPro" id="IPR014811">
    <property type="entry name" value="ArgoL1"/>
</dbReference>
<feature type="compositionally biased region" description="Gly residues" evidence="2">
    <location>
        <begin position="18"/>
        <end position="49"/>
    </location>
</feature>
<evidence type="ECO:0000256" key="2">
    <source>
        <dbReference type="SAM" id="MobiDB-lite"/>
    </source>
</evidence>
<evidence type="ECO:0000256" key="1">
    <source>
        <dbReference type="RuleBase" id="RU361178"/>
    </source>
</evidence>
<dbReference type="SMART" id="SM00950">
    <property type="entry name" value="Piwi"/>
    <property type="match status" value="1"/>
</dbReference>
<evidence type="ECO:0000259" key="4">
    <source>
        <dbReference type="PROSITE" id="PS50822"/>
    </source>
</evidence>
<dbReference type="SUPFAM" id="SSF101690">
    <property type="entry name" value="PAZ domain"/>
    <property type="match status" value="1"/>
</dbReference>
<protein>
    <submittedName>
        <fullName evidence="5">Piwi domain-containing protein</fullName>
    </submittedName>
</protein>
<accession>A0A6A5YTX3</accession>
<dbReference type="Pfam" id="PF02170">
    <property type="entry name" value="PAZ"/>
    <property type="match status" value="1"/>
</dbReference>
<dbReference type="OrthoDB" id="10252740at2759"/>
<sequence length="982" mass="108312">MADRGRGRGAFRGDRGSFRGGRGGFDGGSDRGGGGFRGGGGGGRGGRGGFEAVKVFGNGSFPQPNAEVEKLENASTKDVASALSGLDLQDQFPRRPGYGTVGRKIVLWTNYFNLQGVSKDTILNRYAVSFAVTGEKELPKAKKKRLIQLLLTMPPFAGVPAGSDWAQVIITAKDVNLGNSKKVFEVEWYPQDGEPLPKKADDDSEQRQNARNRNMYKLRVEKLGDVSLSELMKDLSLSASYPLKLETIQALNIILTQGPSTDRQTATVGQNRFYPFGSHPQTTSSELGGGLQALRGYFSSVRTSVNRILVNINVATGAFYKPGPLLSLLKDFTGGGPPPREERHWRQMSNFVKKLSFETNYIPDTDANGKPKKGKNGQTLTKRKVHVITEIPFNKTSQNVRFDWTGPNGQTKNVSIEEYFRFRYGVKVTSPQAPLVNCGSVDRPIFIPAEFCTVLPGQAARRLLQGDQTSQMITFAARRPFQNAESIVKDGVQVTKIHPNLNANLVQFGIKVTPELLTVQGRILAPPSLSYRAKGITPFNGAWNLDVRTLGQKPFKISRPLTSWNCLVINSGNREAVQGGPPAVTHFLGLFRQTLDTYGMNPGPVQPPIGTNINPAALMQKNVDEIKEQLTMALRTQLKAPPKFLFVLLPSDHAVLYDCVKYVCDIKLGIPSVCNIGSKFSKEKGQMQYFSNVCLKFNQKLGGVNHVIDVDKLKPLDAQTIVFGIDVTHPSPGSGETSPSIAGVVASVDVNFSQYPASIRTQKGREEMVEELEEMIIERIKSWQKRNQNRLPSKVIVYRDGVSEGQYSIVMDKEYPAFVKAFGRLYGAKPKHPKISIIVVGKRHHTRFYPTKLEDSDQKTGNPQPGTIVDRGVTGEKLFDFFLLAHQGLQGTSKPAHYVVLKDENKLGADQLQVLTHNLCYTFARACRSVSVCPPAYYADLLCERGRSYLHGVLKSDTVAFDRTTDSLRGVHQNLAETMFYI</sequence>
<feature type="region of interest" description="Disordered" evidence="2">
    <location>
        <begin position="1"/>
        <end position="49"/>
    </location>
</feature>
<gene>
    <name evidence="5" type="ORF">BDV96DRAFT_500687</name>
</gene>
<dbReference type="InterPro" id="IPR036085">
    <property type="entry name" value="PAZ_dom_sf"/>
</dbReference>
<dbReference type="InterPro" id="IPR036397">
    <property type="entry name" value="RNaseH_sf"/>
</dbReference>
<comment type="similarity">
    <text evidence="1">Belongs to the argonaute family.</text>
</comment>
<dbReference type="InterPro" id="IPR003100">
    <property type="entry name" value="PAZ_dom"/>
</dbReference>
<evidence type="ECO:0000313" key="5">
    <source>
        <dbReference type="EMBL" id="KAF2110582.1"/>
    </source>
</evidence>
<proteinExistence type="inferred from homology"/>
<dbReference type="Pfam" id="PF16486">
    <property type="entry name" value="ArgoN"/>
    <property type="match status" value="1"/>
</dbReference>
<dbReference type="InterPro" id="IPR003165">
    <property type="entry name" value="Piwi"/>
</dbReference>
<name>A0A6A5YTX3_9PLEO</name>
<dbReference type="GO" id="GO:0003723">
    <property type="term" value="F:RNA binding"/>
    <property type="evidence" value="ECO:0007669"/>
    <property type="project" value="InterPro"/>
</dbReference>
<dbReference type="Pfam" id="PF02171">
    <property type="entry name" value="Piwi"/>
    <property type="match status" value="1"/>
</dbReference>
<dbReference type="PROSITE" id="PS50822">
    <property type="entry name" value="PIWI"/>
    <property type="match status" value="1"/>
</dbReference>
<dbReference type="CDD" id="cd02846">
    <property type="entry name" value="PAZ_argonaute_like"/>
    <property type="match status" value="1"/>
</dbReference>
<evidence type="ECO:0000259" key="3">
    <source>
        <dbReference type="PROSITE" id="PS50821"/>
    </source>
</evidence>
<feature type="domain" description="PAZ" evidence="3">
    <location>
        <begin position="347"/>
        <end position="456"/>
    </location>
</feature>
<dbReference type="Pfam" id="PF08699">
    <property type="entry name" value="ArgoL1"/>
    <property type="match status" value="1"/>
</dbReference>
<dbReference type="Gene3D" id="3.30.420.10">
    <property type="entry name" value="Ribonuclease H-like superfamily/Ribonuclease H"/>
    <property type="match status" value="1"/>
</dbReference>
<dbReference type="Proteomes" id="UP000799770">
    <property type="component" value="Unassembled WGS sequence"/>
</dbReference>
<evidence type="ECO:0000313" key="6">
    <source>
        <dbReference type="Proteomes" id="UP000799770"/>
    </source>
</evidence>
<keyword evidence="6" id="KW-1185">Reference proteome</keyword>
<dbReference type="PANTHER" id="PTHR22891">
    <property type="entry name" value="EUKARYOTIC TRANSLATION INITIATION FACTOR 2C"/>
    <property type="match status" value="1"/>
</dbReference>
<dbReference type="InterPro" id="IPR032474">
    <property type="entry name" value="Argonaute_N"/>
</dbReference>
<dbReference type="SUPFAM" id="SSF53098">
    <property type="entry name" value="Ribonuclease H-like"/>
    <property type="match status" value="1"/>
</dbReference>
<dbReference type="PROSITE" id="PS50821">
    <property type="entry name" value="PAZ"/>
    <property type="match status" value="1"/>
</dbReference>